<dbReference type="AlphaFoldDB" id="A0A2U1JGM6"/>
<dbReference type="Proteomes" id="UP000245449">
    <property type="component" value="Unassembled WGS sequence"/>
</dbReference>
<protein>
    <recommendedName>
        <fullName evidence="3">DNA-binding protein</fullName>
    </recommendedName>
</protein>
<comment type="caution">
    <text evidence="1">The sequence shown here is derived from an EMBL/GenBank/DDBJ whole genome shotgun (WGS) entry which is preliminary data.</text>
</comment>
<keyword evidence="2" id="KW-1185">Reference proteome</keyword>
<dbReference type="OrthoDB" id="1163801at2"/>
<dbReference type="EMBL" id="QCZI01000018">
    <property type="protein sequence ID" value="PWA04159.1"/>
    <property type="molecule type" value="Genomic_DNA"/>
</dbReference>
<reference evidence="1 2" key="1">
    <citation type="submission" date="2018-04" db="EMBL/GenBank/DDBJ databases">
        <title>Flavobacterium sp. nov., isolated from glacier ice.</title>
        <authorList>
            <person name="Liu Q."/>
            <person name="Xin Y.-H."/>
        </authorList>
    </citation>
    <scope>NUCLEOTIDE SEQUENCE [LARGE SCALE GENOMIC DNA]</scope>
    <source>
        <strain evidence="1 2">RB1R5</strain>
    </source>
</reference>
<sequence>MNFIKKVERINKTHHLVCQEKTGSPFELACILGISRSQLYNIIDMLKENDAPIKYSKKRTTFYYEQPFDLELKYSLKIITDEETKEIFGGLDFRPIILDGSLFPLQ</sequence>
<evidence type="ECO:0000313" key="2">
    <source>
        <dbReference type="Proteomes" id="UP000245449"/>
    </source>
</evidence>
<evidence type="ECO:0000313" key="1">
    <source>
        <dbReference type="EMBL" id="PWA04159.1"/>
    </source>
</evidence>
<dbReference type="RefSeq" id="WP_116725667.1">
    <property type="nucleotide sequence ID" value="NZ_QCZI01000018.1"/>
</dbReference>
<organism evidence="1 2">
    <name type="scientific">Flavobacterium psychrotolerans</name>
    <dbReference type="NCBI Taxonomy" id="2169410"/>
    <lineage>
        <taxon>Bacteria</taxon>
        <taxon>Pseudomonadati</taxon>
        <taxon>Bacteroidota</taxon>
        <taxon>Flavobacteriia</taxon>
        <taxon>Flavobacteriales</taxon>
        <taxon>Flavobacteriaceae</taxon>
        <taxon>Flavobacterium</taxon>
    </lineage>
</organism>
<proteinExistence type="predicted"/>
<name>A0A2U1JGM6_9FLAO</name>
<evidence type="ECO:0008006" key="3">
    <source>
        <dbReference type="Google" id="ProtNLM"/>
    </source>
</evidence>
<accession>A0A2U1JGM6</accession>
<gene>
    <name evidence="1" type="ORF">DB895_12310</name>
</gene>